<dbReference type="GO" id="GO:0005634">
    <property type="term" value="C:nucleus"/>
    <property type="evidence" value="ECO:0007669"/>
    <property type="project" value="TreeGrafter"/>
</dbReference>
<evidence type="ECO:0000256" key="2">
    <source>
        <dbReference type="ARBA" id="ARBA00023242"/>
    </source>
</evidence>
<evidence type="ECO:0000259" key="4">
    <source>
        <dbReference type="PROSITE" id="PS51253"/>
    </source>
</evidence>
<organism evidence="5 6">
    <name type="scientific">Hortaea werneckii</name>
    <name type="common">Black yeast</name>
    <name type="synonym">Cladosporium werneckii</name>
    <dbReference type="NCBI Taxonomy" id="91943"/>
    <lineage>
        <taxon>Eukaryota</taxon>
        <taxon>Fungi</taxon>
        <taxon>Dikarya</taxon>
        <taxon>Ascomycota</taxon>
        <taxon>Pezizomycotina</taxon>
        <taxon>Dothideomycetes</taxon>
        <taxon>Dothideomycetidae</taxon>
        <taxon>Mycosphaerellales</taxon>
        <taxon>Teratosphaeriaceae</taxon>
        <taxon>Hortaea</taxon>
    </lineage>
</organism>
<reference evidence="5 6" key="1">
    <citation type="journal article" date="2018" name="BMC Genomics">
        <title>Genomic evidence for intraspecific hybridization in a clonal and extremely halotolerant yeast.</title>
        <authorList>
            <person name="Gostincar C."/>
            <person name="Stajich J.E."/>
            <person name="Zupancic J."/>
            <person name="Zalar P."/>
            <person name="Gunde-Cimerman N."/>
        </authorList>
    </citation>
    <scope>NUCLEOTIDE SEQUENCE [LARGE SCALE GENOMIC DNA]</scope>
    <source>
        <strain evidence="5 6">EXF-2788</strain>
    </source>
</reference>
<dbReference type="OrthoDB" id="9909311at2759"/>
<dbReference type="SMART" id="SM00674">
    <property type="entry name" value="CENPB"/>
    <property type="match status" value="1"/>
</dbReference>
<comment type="caution">
    <text evidence="5">The sequence shown here is derived from an EMBL/GenBank/DDBJ whole genome shotgun (WGS) entry which is preliminary data.</text>
</comment>
<dbReference type="EMBL" id="QWIR01000191">
    <property type="protein sequence ID" value="RMY83092.1"/>
    <property type="molecule type" value="Genomic_DNA"/>
</dbReference>
<proteinExistence type="predicted"/>
<dbReference type="InterPro" id="IPR009057">
    <property type="entry name" value="Homeodomain-like_sf"/>
</dbReference>
<dbReference type="Gene3D" id="1.10.10.60">
    <property type="entry name" value="Homeodomain-like"/>
    <property type="match status" value="2"/>
</dbReference>
<accession>A0A3M7F2Q9</accession>
<keyword evidence="1" id="KW-0238">DNA-binding</keyword>
<evidence type="ECO:0000256" key="1">
    <source>
        <dbReference type="ARBA" id="ARBA00023125"/>
    </source>
</evidence>
<dbReference type="AlphaFoldDB" id="A0A3M7F2Q9"/>
<dbReference type="PROSITE" id="PS51253">
    <property type="entry name" value="HTH_CENPB"/>
    <property type="match status" value="1"/>
</dbReference>
<dbReference type="GO" id="GO:0003677">
    <property type="term" value="F:DNA binding"/>
    <property type="evidence" value="ECO:0007669"/>
    <property type="project" value="UniProtKB-KW"/>
</dbReference>
<feature type="region of interest" description="Disordered" evidence="3">
    <location>
        <begin position="489"/>
        <end position="560"/>
    </location>
</feature>
<dbReference type="SUPFAM" id="SSF46689">
    <property type="entry name" value="Homeodomain-like"/>
    <property type="match status" value="2"/>
</dbReference>
<evidence type="ECO:0000313" key="6">
    <source>
        <dbReference type="Proteomes" id="UP000268823"/>
    </source>
</evidence>
<dbReference type="InterPro" id="IPR006600">
    <property type="entry name" value="HTH_CenpB_DNA-bd_dom"/>
</dbReference>
<evidence type="ECO:0000256" key="3">
    <source>
        <dbReference type="SAM" id="MobiDB-lite"/>
    </source>
</evidence>
<dbReference type="Pfam" id="PF04218">
    <property type="entry name" value="CENP-B_N"/>
    <property type="match status" value="1"/>
</dbReference>
<dbReference type="VEuPathDB" id="FungiDB:BTJ68_14689"/>
<dbReference type="PANTHER" id="PTHR19303">
    <property type="entry name" value="TRANSPOSON"/>
    <property type="match status" value="1"/>
</dbReference>
<feature type="compositionally biased region" description="Low complexity" evidence="3">
    <location>
        <begin position="508"/>
        <end position="522"/>
    </location>
</feature>
<gene>
    <name evidence="5" type="ORF">D0861_07582</name>
</gene>
<dbReference type="PANTHER" id="PTHR19303:SF70">
    <property type="entry name" value="HTH CENPB-TYPE DOMAIN-CONTAINING PROTEIN"/>
    <property type="match status" value="1"/>
</dbReference>
<dbReference type="InterPro" id="IPR007889">
    <property type="entry name" value="HTH_Psq"/>
</dbReference>
<feature type="domain" description="HTH CENPB-type" evidence="4">
    <location>
        <begin position="411"/>
        <end position="488"/>
    </location>
</feature>
<sequence length="774" mass="84973">MKAETAGRVECGWAAREQSSHGRAYHYCYCYDEVGRNERQVHSSVLPVARKTEQWDMRDGQTHGHWSVAQAVYRCEVRRGGPVQAFCSSEPESQGRSFVDGRPPLPYPIARSPDASEAADERALQGCYIKQKGPSVFAVAVALDEVFNPGSFRAVPSLRLSRAACFSNPVCILRVRMLLSAACLDQGSDHQPPPVCTPALARFEPYLSPQQTVPLCESVSGGLNCPFCSMNFSTMNDDDHHQTRFQYSPPVGPWDHVYPHSHHGTPAQEYSGFNFTNQPMHMEPNGFNGSLQQRPMQPQLHPLVMPQWPSMLNSQAHPGFQPIYPQPVQPIQSMSVNQLHTPVSAISARSAPIPRKTLTDNDRKRMCQYAEDHPNAKQTEIGAIFGVERSTVSKVLRQKDKYLIQEDGSKSPVKRAKGRSPDIERALAVWAKNQERKCLPLTDELIRDKARAFSATTTSSTTSPDNHHVLSPIWLEKFKLKHNLMGARSRKSSLAPEDAESIPTCHTPGGASSPSSPRALGPTSPLDLDNTQSQDSFKHESPDNYLDYTTSHGPFHSQSATSLNSAFTDTAPSSFSPGPLSPTSPFFTPDSGTAAAPFAAMPPQTPRRIFAATGSGNSQRPRSQTLPQLDQYMIASVPTEAVTQKHGSEALDSPMEEGSEATTGIGETFQPYDVPQHHVPTEHKATFAPPEMMGPPPLPAHVLTPGSARDLTSPVHGFSFPMATTPEEALRALEVAHSFFQQQPSGFLEYDESLTMGKLMEKLRLQSRSHSISG</sequence>
<protein>
    <recommendedName>
        <fullName evidence="4">HTH CENPB-type domain-containing protein</fullName>
    </recommendedName>
</protein>
<dbReference type="InterPro" id="IPR050863">
    <property type="entry name" value="CenT-Element_Derived"/>
</dbReference>
<dbReference type="Pfam" id="PF03221">
    <property type="entry name" value="HTH_Tnp_Tc5"/>
    <property type="match status" value="1"/>
</dbReference>
<name>A0A3M7F2Q9_HORWE</name>
<dbReference type="Proteomes" id="UP000268823">
    <property type="component" value="Unassembled WGS sequence"/>
</dbReference>
<evidence type="ECO:0000313" key="5">
    <source>
        <dbReference type="EMBL" id="RMY83092.1"/>
    </source>
</evidence>
<keyword evidence="2" id="KW-0539">Nucleus</keyword>
<feature type="compositionally biased region" description="Polar residues" evidence="3">
    <location>
        <begin position="547"/>
        <end position="560"/>
    </location>
</feature>